<evidence type="ECO:0000313" key="12">
    <source>
        <dbReference type="EMBL" id="OGC46713.1"/>
    </source>
</evidence>
<evidence type="ECO:0000256" key="7">
    <source>
        <dbReference type="ARBA" id="ARBA00022842"/>
    </source>
</evidence>
<evidence type="ECO:0000256" key="6">
    <source>
        <dbReference type="ARBA" id="ARBA00022525"/>
    </source>
</evidence>
<dbReference type="GO" id="GO:0000015">
    <property type="term" value="C:phosphopyruvate hydratase complex"/>
    <property type="evidence" value="ECO:0007669"/>
    <property type="project" value="InterPro"/>
</dbReference>
<accession>A0A1F4URB2</accession>
<evidence type="ECO:0000256" key="2">
    <source>
        <dbReference type="ARBA" id="ARBA00005031"/>
    </source>
</evidence>
<dbReference type="SUPFAM" id="SSF51604">
    <property type="entry name" value="Enolase C-terminal domain-like"/>
    <property type="match status" value="1"/>
</dbReference>
<evidence type="ECO:0000256" key="4">
    <source>
        <dbReference type="ARBA" id="ARBA00012058"/>
    </source>
</evidence>
<dbReference type="PANTHER" id="PTHR11902">
    <property type="entry name" value="ENOLASE"/>
    <property type="match status" value="1"/>
</dbReference>
<dbReference type="EMBL" id="MEUX01000031">
    <property type="protein sequence ID" value="OGC46713.1"/>
    <property type="molecule type" value="Genomic_DNA"/>
</dbReference>
<comment type="pathway">
    <text evidence="2">Carbohydrate degradation; glycolysis; pyruvate from D-glyceraldehyde 3-phosphate: step 4/5.</text>
</comment>
<feature type="domain" description="Enolase C-terminal TIM barrel" evidence="10">
    <location>
        <begin position="135"/>
        <end position="378"/>
    </location>
</feature>
<dbReference type="InterPro" id="IPR000941">
    <property type="entry name" value="Enolase"/>
</dbReference>
<dbReference type="SMART" id="SM01192">
    <property type="entry name" value="Enolase_C"/>
    <property type="match status" value="1"/>
</dbReference>
<proteinExistence type="inferred from homology"/>
<evidence type="ECO:0000256" key="8">
    <source>
        <dbReference type="ARBA" id="ARBA00023152"/>
    </source>
</evidence>
<feature type="domain" description="Enolase N-terminal" evidence="11">
    <location>
        <begin position="3"/>
        <end position="121"/>
    </location>
</feature>
<dbReference type="SUPFAM" id="SSF54826">
    <property type="entry name" value="Enolase N-terminal domain-like"/>
    <property type="match status" value="1"/>
</dbReference>
<keyword evidence="7" id="KW-0460">Magnesium</keyword>
<dbReference type="Gene3D" id="3.30.390.10">
    <property type="entry name" value="Enolase-like, N-terminal domain"/>
    <property type="match status" value="1"/>
</dbReference>
<evidence type="ECO:0000313" key="13">
    <source>
        <dbReference type="Proteomes" id="UP000176444"/>
    </source>
</evidence>
<evidence type="ECO:0000256" key="1">
    <source>
        <dbReference type="ARBA" id="ARBA00001946"/>
    </source>
</evidence>
<dbReference type="AlphaFoldDB" id="A0A1F4URB2"/>
<evidence type="ECO:0000256" key="9">
    <source>
        <dbReference type="ARBA" id="ARBA00023239"/>
    </source>
</evidence>
<name>A0A1F4URB2_UNCKA</name>
<reference evidence="12 13" key="1">
    <citation type="journal article" date="2016" name="Nat. Commun.">
        <title>Thousands of microbial genomes shed light on interconnected biogeochemical processes in an aquifer system.</title>
        <authorList>
            <person name="Anantharaman K."/>
            <person name="Brown C.T."/>
            <person name="Hug L.A."/>
            <person name="Sharon I."/>
            <person name="Castelle C.J."/>
            <person name="Probst A.J."/>
            <person name="Thomas B.C."/>
            <person name="Singh A."/>
            <person name="Wilkins M.J."/>
            <person name="Karaoz U."/>
            <person name="Brodie E.L."/>
            <person name="Williams K.H."/>
            <person name="Hubbard S.S."/>
            <person name="Banfield J.F."/>
        </authorList>
    </citation>
    <scope>NUCLEOTIDE SEQUENCE [LARGE SCALE GENOMIC DNA]</scope>
</reference>
<evidence type="ECO:0000259" key="10">
    <source>
        <dbReference type="SMART" id="SM01192"/>
    </source>
</evidence>
<sequence>MKIKSISTRVILNSAGAKTIETKVMLSDESFGVASVPGGISKGKSEVASIDPLEAVKRVGELSEKLTSREFDSQKEFDTFLIDLDGTSDKSNLGGNTMLSLSVAFCKACAKSEGLETYQYIHNIHNPEKLLSETKFFMPRMMMLILEGGLHGSGGATIQEFMAIVETLDRGVEIYKSVKNELHKLGKSTNVGAEGAFSPEGYDNEQILALLNGYLHSEKIALDVAASSFIEAGRETPDYDVILENYLVESIEDPYGEDDWANWELFAREKLSNIKNKLMIVTDDITTTNPQLLEKAINREVGNAILIKPNQIGTVTETLQVIKMAQNSTWKIVVSHRGTDTNDDFIADLAIGVGAEFVKFGAPARGERVAKYNRLTEIIG</sequence>
<comment type="cofactor">
    <cofactor evidence="1">
        <name>Mg(2+)</name>
        <dbReference type="ChEBI" id="CHEBI:18420"/>
    </cofactor>
</comment>
<dbReference type="InterPro" id="IPR020811">
    <property type="entry name" value="Enolase_N"/>
</dbReference>
<dbReference type="PROSITE" id="PS00164">
    <property type="entry name" value="ENOLASE"/>
    <property type="match status" value="1"/>
</dbReference>
<dbReference type="Pfam" id="PF00113">
    <property type="entry name" value="Enolase_C"/>
    <property type="match status" value="2"/>
</dbReference>
<dbReference type="PRINTS" id="PR00148">
    <property type="entry name" value="ENOLASE"/>
</dbReference>
<dbReference type="Pfam" id="PF03952">
    <property type="entry name" value="Enolase_N"/>
    <property type="match status" value="1"/>
</dbReference>
<keyword evidence="6" id="KW-0964">Secreted</keyword>
<comment type="similarity">
    <text evidence="3">Belongs to the enolase family.</text>
</comment>
<evidence type="ECO:0000256" key="3">
    <source>
        <dbReference type="ARBA" id="ARBA00009604"/>
    </source>
</evidence>
<dbReference type="InterPro" id="IPR036849">
    <property type="entry name" value="Enolase-like_C_sf"/>
</dbReference>
<dbReference type="InterPro" id="IPR020810">
    <property type="entry name" value="Enolase_C"/>
</dbReference>
<dbReference type="GO" id="GO:0000287">
    <property type="term" value="F:magnesium ion binding"/>
    <property type="evidence" value="ECO:0007669"/>
    <property type="project" value="InterPro"/>
</dbReference>
<dbReference type="UniPathway" id="UPA00109">
    <property type="reaction ID" value="UER00187"/>
</dbReference>
<keyword evidence="8" id="KW-0324">Glycolysis</keyword>
<evidence type="ECO:0000256" key="5">
    <source>
        <dbReference type="ARBA" id="ARBA00017068"/>
    </source>
</evidence>
<evidence type="ECO:0000259" key="11">
    <source>
        <dbReference type="SMART" id="SM01193"/>
    </source>
</evidence>
<keyword evidence="9" id="KW-0456">Lyase</keyword>
<comment type="caution">
    <text evidence="12">The sequence shown here is derived from an EMBL/GenBank/DDBJ whole genome shotgun (WGS) entry which is preliminary data.</text>
</comment>
<dbReference type="InterPro" id="IPR029017">
    <property type="entry name" value="Enolase-like_N"/>
</dbReference>
<dbReference type="Gene3D" id="3.20.20.120">
    <property type="entry name" value="Enolase-like C-terminal domain"/>
    <property type="match status" value="1"/>
</dbReference>
<dbReference type="PANTHER" id="PTHR11902:SF1">
    <property type="entry name" value="ENOLASE"/>
    <property type="match status" value="1"/>
</dbReference>
<dbReference type="GO" id="GO:0006096">
    <property type="term" value="P:glycolytic process"/>
    <property type="evidence" value="ECO:0007669"/>
    <property type="project" value="UniProtKB-UniPathway"/>
</dbReference>
<gene>
    <name evidence="12" type="ORF">A2713_01525</name>
</gene>
<dbReference type="SMART" id="SM01193">
    <property type="entry name" value="Enolase_N"/>
    <property type="match status" value="1"/>
</dbReference>
<dbReference type="EC" id="4.2.1.11" evidence="4"/>
<organism evidence="12 13">
    <name type="scientific">candidate division WWE3 bacterium RIFCSPHIGHO2_01_FULL_35_17</name>
    <dbReference type="NCBI Taxonomy" id="1802614"/>
    <lineage>
        <taxon>Bacteria</taxon>
        <taxon>Katanobacteria</taxon>
    </lineage>
</organism>
<dbReference type="InterPro" id="IPR020809">
    <property type="entry name" value="Enolase_CS"/>
</dbReference>
<dbReference type="Proteomes" id="UP000176444">
    <property type="component" value="Unassembled WGS sequence"/>
</dbReference>
<dbReference type="GO" id="GO:0004634">
    <property type="term" value="F:phosphopyruvate hydratase activity"/>
    <property type="evidence" value="ECO:0007669"/>
    <property type="project" value="UniProtKB-EC"/>
</dbReference>
<protein>
    <recommendedName>
        <fullName evidence="5">Enolase</fullName>
        <ecNumber evidence="4">4.2.1.11</ecNumber>
    </recommendedName>
</protein>